<dbReference type="PANTHER" id="PTHR30523">
    <property type="entry name" value="PHOSPHOENOLPYRUVATE CARBOXYLASE"/>
    <property type="match status" value="1"/>
</dbReference>
<accession>A0ABW5BE70</accession>
<name>A0ABW5BE70_9BACT</name>
<comment type="caution">
    <text evidence="4">The sequence shown here is derived from an EMBL/GenBank/DDBJ whole genome shotgun (WGS) entry which is preliminary data.</text>
</comment>
<evidence type="ECO:0000256" key="3">
    <source>
        <dbReference type="PROSITE-ProRule" id="PRU10112"/>
    </source>
</evidence>
<reference evidence="5" key="1">
    <citation type="journal article" date="2019" name="Int. J. Syst. Evol. Microbiol.">
        <title>The Global Catalogue of Microorganisms (GCM) 10K type strain sequencing project: providing services to taxonomists for standard genome sequencing and annotation.</title>
        <authorList>
            <consortium name="The Broad Institute Genomics Platform"/>
            <consortium name="The Broad Institute Genome Sequencing Center for Infectious Disease"/>
            <person name="Wu L."/>
            <person name="Ma J."/>
        </authorList>
    </citation>
    <scope>NUCLEOTIDE SEQUENCE [LARGE SCALE GENOMIC DNA]</scope>
    <source>
        <strain evidence="5">KCTC 19812</strain>
    </source>
</reference>
<dbReference type="InterPro" id="IPR015813">
    <property type="entry name" value="Pyrv/PenolPyrv_kinase-like_dom"/>
</dbReference>
<comment type="function">
    <text evidence="1">Forms oxaloacetate, a four-carbon dicarboxylic acid source for the tricarboxylic acid cycle.</text>
</comment>
<dbReference type="RefSeq" id="WP_380804908.1">
    <property type="nucleotide sequence ID" value="NZ_JBHUIV010000020.1"/>
</dbReference>
<proteinExistence type="predicted"/>
<dbReference type="PRINTS" id="PR00150">
    <property type="entry name" value="PEPCARBXLASE"/>
</dbReference>
<dbReference type="EMBL" id="JBHUIV010000020">
    <property type="protein sequence ID" value="MFD2203071.1"/>
    <property type="molecule type" value="Genomic_DNA"/>
</dbReference>
<sequence length="901" mass="103848">MKQISTTWIFEKINSDISFLLECFKEVLNDLGELDLVDLLELKSKGINLTEAFVHLEEKHIQVLSIYLQLMNLVEENAAVQLRRKITDQSGIQAIRGSWAETILRLKSNGLSDKEISKVLAKIKVIPVLTAHPTEAKRISILDLHRDLYLNLVRLENNSYSKIEREVIANEIKSLIERWWRTGEVYLEKPTVVSERNNVMHYFRKVFPKELAKSDIQIKQTWKSLGMDPKLLQSPDDFPKLQFGSWVGGDRDGHPHVTAQLTEETLQAHRSAALHILQEQIFELAKDMTFSEIRNPVPGFLIQSIKKLESEFGPEGSKAIARNPYEPWRQYINLILLRLENTAKQTPDNRYPIYNEVEELADDLKTLRKSLEEIGADRIMEEHLFPIERQLMCFGFHLAKLDIRQNSEYHDKAMEQIVASVFPEKPLFRNWSEEERMQFILEELKIARPFGVSDKSFGPEADKVLDCYKVVKKHSDQYGPDGIGSFIISMTRQVSDILLVYLFFREVGLDPQQFQVVPLFETIEDLSQSSQIMEAYLSLPFRQQLHYEVQEIMLGYSDSNKDGGIISSRWNIYKTESQLTKVANKHGVKFRFFHGIGGTISRGGGKYHRFLESMPTGSLCGEIKLTVQGETIAQQFANLLNGAYNFEMLLSGVALQTAYFEYSLPSESYPVESIQKLSLYSLEYYKSLIKHPSFIQFYGEATPIDVLELSKIGSRPARRTGTRTLEDLRAIPWVFSWNQARFNLTGWFGIGFALEKLQDEEPELYEALRKNADSWPLLRYIFIQVETSLLVADRDIMHAYADLVSDKKIKEGIMPIILEEYQRSLDGIAKMFEKERETRRISHLDSLQRRRNALNALHKMQLSNLKNWRSLKDHASPEADYLVKRLLEITTALASGLKSTG</sequence>
<dbReference type="Gene3D" id="1.20.1440.90">
    <property type="entry name" value="Phosphoenolpyruvate/pyruvate domain"/>
    <property type="match status" value="1"/>
</dbReference>
<dbReference type="PROSITE" id="PS00393">
    <property type="entry name" value="PEPCASE_2"/>
    <property type="match status" value="1"/>
</dbReference>
<organism evidence="4 5">
    <name type="scientific">Shivajiella indica</name>
    <dbReference type="NCBI Taxonomy" id="872115"/>
    <lineage>
        <taxon>Bacteria</taxon>
        <taxon>Pseudomonadati</taxon>
        <taxon>Bacteroidota</taxon>
        <taxon>Cytophagia</taxon>
        <taxon>Cytophagales</taxon>
        <taxon>Cyclobacteriaceae</taxon>
        <taxon>Shivajiella</taxon>
    </lineage>
</organism>
<evidence type="ECO:0000313" key="5">
    <source>
        <dbReference type="Proteomes" id="UP001597414"/>
    </source>
</evidence>
<evidence type="ECO:0000256" key="2">
    <source>
        <dbReference type="ARBA" id="ARBA00022419"/>
    </source>
</evidence>
<protein>
    <recommendedName>
        <fullName evidence="2">Phosphoenolpyruvate carboxylase</fullName>
    </recommendedName>
</protein>
<feature type="active site" evidence="3">
    <location>
        <position position="561"/>
    </location>
</feature>
<keyword evidence="5" id="KW-1185">Reference proteome</keyword>
<dbReference type="InterPro" id="IPR033129">
    <property type="entry name" value="PEPCASE_His_AS"/>
</dbReference>
<dbReference type="Proteomes" id="UP001597414">
    <property type="component" value="Unassembled WGS sequence"/>
</dbReference>
<evidence type="ECO:0000313" key="4">
    <source>
        <dbReference type="EMBL" id="MFD2203071.1"/>
    </source>
</evidence>
<dbReference type="Pfam" id="PF00311">
    <property type="entry name" value="PEPcase"/>
    <property type="match status" value="1"/>
</dbReference>
<gene>
    <name evidence="4" type="ORF">ACFSKV_15955</name>
</gene>
<evidence type="ECO:0000256" key="1">
    <source>
        <dbReference type="ARBA" id="ARBA00003670"/>
    </source>
</evidence>
<dbReference type="SUPFAM" id="SSF51621">
    <property type="entry name" value="Phosphoenolpyruvate/pyruvate domain"/>
    <property type="match status" value="1"/>
</dbReference>
<dbReference type="InterPro" id="IPR021135">
    <property type="entry name" value="PEP_COase"/>
</dbReference>
<dbReference type="PANTHER" id="PTHR30523:SF32">
    <property type="entry name" value="PHOSPHOENOLPYRUVATE CARBOXYLASE"/>
    <property type="match status" value="1"/>
</dbReference>